<comment type="caution">
    <text evidence="1">The sequence shown here is derived from an EMBL/GenBank/DDBJ whole genome shotgun (WGS) entry which is preliminary data.</text>
</comment>
<name>A0ABV9MX07_9ENTE</name>
<protein>
    <submittedName>
        <fullName evidence="1">Cyclase family protein</fullName>
        <ecNumber evidence="1">3.5.-.-</ecNumber>
    </submittedName>
</protein>
<evidence type="ECO:0000313" key="1">
    <source>
        <dbReference type="EMBL" id="MFC4719681.1"/>
    </source>
</evidence>
<dbReference type="InterPro" id="IPR037175">
    <property type="entry name" value="KFase_sf"/>
</dbReference>
<sequence>MKIIDLSQPLFTGMSVFPGDPEVEINRVHTYEKESWELRQLRMGTHTGTHVDAFSHMHPGMESLDDIPLAHFFGPAEVVDMKQVWPKETGLFFLEEAGLEILPRILAAGPRFVGGELTEDLERALLSKKIITYTGLIHLDELPKGQRFLFYGFPLKIKDGDGSPVRAVAILDD</sequence>
<dbReference type="PANTHER" id="PTHR31118:SF12">
    <property type="entry name" value="CYCLASE-LIKE PROTEIN 2"/>
    <property type="match status" value="1"/>
</dbReference>
<organism evidence="1 2">
    <name type="scientific">Enterococcus lemanii</name>
    <dbReference type="NCBI Taxonomy" id="1159752"/>
    <lineage>
        <taxon>Bacteria</taxon>
        <taxon>Bacillati</taxon>
        <taxon>Bacillota</taxon>
        <taxon>Bacilli</taxon>
        <taxon>Lactobacillales</taxon>
        <taxon>Enterococcaceae</taxon>
        <taxon>Enterococcus</taxon>
    </lineage>
</organism>
<dbReference type="GO" id="GO:0016787">
    <property type="term" value="F:hydrolase activity"/>
    <property type="evidence" value="ECO:0007669"/>
    <property type="project" value="UniProtKB-KW"/>
</dbReference>
<dbReference type="PANTHER" id="PTHR31118">
    <property type="entry name" value="CYCLASE-LIKE PROTEIN 2"/>
    <property type="match status" value="1"/>
</dbReference>
<dbReference type="EMBL" id="JBHSGS010000044">
    <property type="protein sequence ID" value="MFC4719681.1"/>
    <property type="molecule type" value="Genomic_DNA"/>
</dbReference>
<dbReference type="RefSeq" id="WP_204654871.1">
    <property type="nucleotide sequence ID" value="NZ_JAFBFD010000042.1"/>
</dbReference>
<dbReference type="Gene3D" id="3.50.30.50">
    <property type="entry name" value="Putative cyclase"/>
    <property type="match status" value="2"/>
</dbReference>
<gene>
    <name evidence="1" type="ORF">ACFO5I_08030</name>
</gene>
<evidence type="ECO:0000313" key="2">
    <source>
        <dbReference type="Proteomes" id="UP001595969"/>
    </source>
</evidence>
<keyword evidence="2" id="KW-1185">Reference proteome</keyword>
<dbReference type="InterPro" id="IPR007325">
    <property type="entry name" value="KFase/CYL"/>
</dbReference>
<dbReference type="SUPFAM" id="SSF102198">
    <property type="entry name" value="Putative cyclase"/>
    <property type="match status" value="1"/>
</dbReference>
<reference evidence="2" key="1">
    <citation type="journal article" date="2019" name="Int. J. Syst. Evol. Microbiol.">
        <title>The Global Catalogue of Microorganisms (GCM) 10K type strain sequencing project: providing services to taxonomists for standard genome sequencing and annotation.</title>
        <authorList>
            <consortium name="The Broad Institute Genomics Platform"/>
            <consortium name="The Broad Institute Genome Sequencing Center for Infectious Disease"/>
            <person name="Wu L."/>
            <person name="Ma J."/>
        </authorList>
    </citation>
    <scope>NUCLEOTIDE SEQUENCE [LARGE SCALE GENOMIC DNA]</scope>
    <source>
        <strain evidence="2">CGMCC 1.19032</strain>
    </source>
</reference>
<dbReference type="Proteomes" id="UP001595969">
    <property type="component" value="Unassembled WGS sequence"/>
</dbReference>
<dbReference type="Pfam" id="PF04199">
    <property type="entry name" value="Cyclase"/>
    <property type="match status" value="1"/>
</dbReference>
<proteinExistence type="predicted"/>
<dbReference type="EC" id="3.5.-.-" evidence="1"/>
<accession>A0ABV9MX07</accession>
<keyword evidence="1" id="KW-0378">Hydrolase</keyword>